<dbReference type="PANTHER" id="PTHR30514">
    <property type="entry name" value="GLUCOKINASE"/>
    <property type="match status" value="1"/>
</dbReference>
<dbReference type="Gene3D" id="1.10.10.10">
    <property type="entry name" value="Winged helix-like DNA-binding domain superfamily/Winged helix DNA-binding domain"/>
    <property type="match status" value="1"/>
</dbReference>
<dbReference type="GO" id="GO:0003700">
    <property type="term" value="F:DNA-binding transcription factor activity"/>
    <property type="evidence" value="ECO:0007669"/>
    <property type="project" value="InterPro"/>
</dbReference>
<keyword evidence="2" id="KW-0238">DNA-binding</keyword>
<dbReference type="SUPFAM" id="SSF53697">
    <property type="entry name" value="SIS domain"/>
    <property type="match status" value="1"/>
</dbReference>
<dbReference type="InterPro" id="IPR035472">
    <property type="entry name" value="RpiR-like_SIS"/>
</dbReference>
<dbReference type="AlphaFoldDB" id="A0A0R1RK44"/>
<dbReference type="CDD" id="cd05013">
    <property type="entry name" value="SIS_RpiR"/>
    <property type="match status" value="1"/>
</dbReference>
<dbReference type="PATRIC" id="fig|1114972.6.peg.7"/>
<organism evidence="5 6">
    <name type="scientific">Furfurilactobacillus rossiae DSM 15814</name>
    <dbReference type="NCBI Taxonomy" id="1114972"/>
    <lineage>
        <taxon>Bacteria</taxon>
        <taxon>Bacillati</taxon>
        <taxon>Bacillota</taxon>
        <taxon>Bacilli</taxon>
        <taxon>Lactobacillales</taxon>
        <taxon>Lactobacillaceae</taxon>
        <taxon>Furfurilactobacillus</taxon>
    </lineage>
</organism>
<dbReference type="Pfam" id="PF01380">
    <property type="entry name" value="SIS"/>
    <property type="match status" value="1"/>
</dbReference>
<dbReference type="EMBL" id="AZFF01000001">
    <property type="protein sequence ID" value="KRL57004.1"/>
    <property type="molecule type" value="Genomic_DNA"/>
</dbReference>
<gene>
    <name evidence="5" type="ORF">FD35_GL000007</name>
</gene>
<evidence type="ECO:0000313" key="6">
    <source>
        <dbReference type="Proteomes" id="UP000051999"/>
    </source>
</evidence>
<dbReference type="Gene3D" id="3.40.50.10490">
    <property type="entry name" value="Glucose-6-phosphate isomerase like protein, domain 1"/>
    <property type="match status" value="1"/>
</dbReference>
<evidence type="ECO:0000313" key="5">
    <source>
        <dbReference type="EMBL" id="KRL57004.1"/>
    </source>
</evidence>
<dbReference type="PANTHER" id="PTHR30514:SF10">
    <property type="entry name" value="MURR_RPIR FAMILY TRANSCRIPTIONAL REGULATOR"/>
    <property type="match status" value="1"/>
</dbReference>
<dbReference type="PROSITE" id="PS51071">
    <property type="entry name" value="HTH_RPIR"/>
    <property type="match status" value="1"/>
</dbReference>
<evidence type="ECO:0000259" key="4">
    <source>
        <dbReference type="PROSITE" id="PS51071"/>
    </source>
</evidence>
<comment type="caution">
    <text evidence="5">The sequence shown here is derived from an EMBL/GenBank/DDBJ whole genome shotgun (WGS) entry which is preliminary data.</text>
</comment>
<reference evidence="5 6" key="1">
    <citation type="journal article" date="2015" name="Genome Announc.">
        <title>Expanding the biotechnology potential of lactobacilli through comparative genomics of 213 strains and associated genera.</title>
        <authorList>
            <person name="Sun Z."/>
            <person name="Harris H.M."/>
            <person name="McCann A."/>
            <person name="Guo C."/>
            <person name="Argimon S."/>
            <person name="Zhang W."/>
            <person name="Yang X."/>
            <person name="Jeffery I.B."/>
            <person name="Cooney J.C."/>
            <person name="Kagawa T.F."/>
            <person name="Liu W."/>
            <person name="Song Y."/>
            <person name="Salvetti E."/>
            <person name="Wrobel A."/>
            <person name="Rasinkangas P."/>
            <person name="Parkhill J."/>
            <person name="Rea M.C."/>
            <person name="O'Sullivan O."/>
            <person name="Ritari J."/>
            <person name="Douillard F.P."/>
            <person name="Paul Ross R."/>
            <person name="Yang R."/>
            <person name="Briner A.E."/>
            <person name="Felis G.E."/>
            <person name="de Vos W.M."/>
            <person name="Barrangou R."/>
            <person name="Klaenhammer T.R."/>
            <person name="Caufield P.W."/>
            <person name="Cui Y."/>
            <person name="Zhang H."/>
            <person name="O'Toole P.W."/>
        </authorList>
    </citation>
    <scope>NUCLEOTIDE SEQUENCE [LARGE SCALE GENOMIC DNA]</scope>
    <source>
        <strain evidence="5 6">DSM 15814</strain>
    </source>
</reference>
<keyword evidence="6" id="KW-1185">Reference proteome</keyword>
<name>A0A0R1RK44_9LACO</name>
<accession>A0A0R1RK44</accession>
<protein>
    <submittedName>
        <fullName evidence="5">Transcriptional regulator</fullName>
    </submittedName>
</protein>
<dbReference type="GO" id="GO:0003677">
    <property type="term" value="F:DNA binding"/>
    <property type="evidence" value="ECO:0007669"/>
    <property type="project" value="UniProtKB-KW"/>
</dbReference>
<dbReference type="InterPro" id="IPR047640">
    <property type="entry name" value="RpiR-like"/>
</dbReference>
<dbReference type="InterPro" id="IPR046348">
    <property type="entry name" value="SIS_dom_sf"/>
</dbReference>
<dbReference type="SUPFAM" id="SSF46689">
    <property type="entry name" value="Homeodomain-like"/>
    <property type="match status" value="1"/>
</dbReference>
<dbReference type="Pfam" id="PF01418">
    <property type="entry name" value="HTH_6"/>
    <property type="match status" value="1"/>
</dbReference>
<proteinExistence type="predicted"/>
<dbReference type="InterPro" id="IPR000281">
    <property type="entry name" value="HTH_RpiR"/>
</dbReference>
<dbReference type="GO" id="GO:0097367">
    <property type="term" value="F:carbohydrate derivative binding"/>
    <property type="evidence" value="ECO:0007669"/>
    <property type="project" value="InterPro"/>
</dbReference>
<evidence type="ECO:0000256" key="3">
    <source>
        <dbReference type="ARBA" id="ARBA00023163"/>
    </source>
</evidence>
<dbReference type="GO" id="GO:1901135">
    <property type="term" value="P:carbohydrate derivative metabolic process"/>
    <property type="evidence" value="ECO:0007669"/>
    <property type="project" value="InterPro"/>
</dbReference>
<keyword evidence="3" id="KW-0804">Transcription</keyword>
<dbReference type="STRING" id="1114972.FD35_GL000007"/>
<dbReference type="InterPro" id="IPR009057">
    <property type="entry name" value="Homeodomain-like_sf"/>
</dbReference>
<keyword evidence="1" id="KW-0805">Transcription regulation</keyword>
<dbReference type="eggNOG" id="COG1737">
    <property type="taxonomic scope" value="Bacteria"/>
</dbReference>
<feature type="domain" description="HTH rpiR-type" evidence="4">
    <location>
        <begin position="16"/>
        <end position="92"/>
    </location>
</feature>
<evidence type="ECO:0000256" key="1">
    <source>
        <dbReference type="ARBA" id="ARBA00023015"/>
    </source>
</evidence>
<dbReference type="Proteomes" id="UP000051999">
    <property type="component" value="Unassembled WGS sequence"/>
</dbReference>
<sequence>MFIRALIPPILEVSNMNFFEIVSTHLQSLTDNERKLFDYIVKNMIDVQGMSIREVSATCFVSTATFLRFVRKIGFSGYSEFITVLKFTTRDNASEARDQANNQFVVNQSSYREDYLKNIEETVHVLRPEVLHQITAKLSHTRTIFIFARGLSKSAARYITNLYQLAGFNVSFPEDQLYRRAAMDHITAEDLILIIDYTGEEVEFVNLIQQVFKEPLNRPMVLSITGADNNTIQNLSDINLYTFFDQIRSKEGVEISSRVTAIVIMELILYQWLDE</sequence>
<evidence type="ECO:0000256" key="2">
    <source>
        <dbReference type="ARBA" id="ARBA00023125"/>
    </source>
</evidence>
<dbReference type="InterPro" id="IPR036388">
    <property type="entry name" value="WH-like_DNA-bd_sf"/>
</dbReference>
<dbReference type="InterPro" id="IPR001347">
    <property type="entry name" value="SIS_dom"/>
</dbReference>